<dbReference type="InterPro" id="IPR007653">
    <property type="entry name" value="SPC3"/>
</dbReference>
<evidence type="ECO:0000256" key="5">
    <source>
        <dbReference type="ARBA" id="ARBA00022968"/>
    </source>
</evidence>
<keyword evidence="3" id="KW-0812">Transmembrane</keyword>
<evidence type="ECO:0000256" key="2">
    <source>
        <dbReference type="ARBA" id="ARBA00009289"/>
    </source>
</evidence>
<dbReference type="InParanoid" id="A0A286U691"/>
<evidence type="ECO:0000256" key="3">
    <source>
        <dbReference type="ARBA" id="ARBA00022692"/>
    </source>
</evidence>
<comment type="function">
    <text evidence="8">Essential component of the signal peptidase complex (SPC) which catalyzes the cleavage of N-terminal signal sequences from nascent proteins as they are translocated into the lumen of the endoplasmic reticulum. Essential for the SPC catalytic activity, possibly by stabilizing and positioning the active center of the complex close to the lumenal surface. Essential for viability.</text>
</comment>
<evidence type="ECO:0000256" key="9">
    <source>
        <dbReference type="PIRNR" id="PIRNR016089"/>
    </source>
</evidence>
<reference evidence="10 11" key="1">
    <citation type="journal article" date="2017" name="Mol. Ecol.">
        <title>Comparative and population genomic landscape of Phellinus noxius: A hypervariable fungus causing root rot in trees.</title>
        <authorList>
            <person name="Chung C.L."/>
            <person name="Lee T.J."/>
            <person name="Akiba M."/>
            <person name="Lee H.H."/>
            <person name="Kuo T.H."/>
            <person name="Liu D."/>
            <person name="Ke H.M."/>
            <person name="Yokoi T."/>
            <person name="Roa M.B."/>
            <person name="Lu M.J."/>
            <person name="Chang Y.Y."/>
            <person name="Ann P.J."/>
            <person name="Tsai J.N."/>
            <person name="Chen C.Y."/>
            <person name="Tzean S.S."/>
            <person name="Ota Y."/>
            <person name="Hattori T."/>
            <person name="Sahashi N."/>
            <person name="Liou R.F."/>
            <person name="Kikuchi T."/>
            <person name="Tsai I.J."/>
        </authorList>
    </citation>
    <scope>NUCLEOTIDE SEQUENCE [LARGE SCALE GENOMIC DNA]</scope>
    <source>
        <strain evidence="10 11">FFPRI411160</strain>
    </source>
</reference>
<dbReference type="STRING" id="2282107.A0A286U691"/>
<keyword evidence="11" id="KW-1185">Reference proteome</keyword>
<keyword evidence="4 9" id="KW-0256">Endoplasmic reticulum</keyword>
<evidence type="ECO:0000256" key="8">
    <source>
        <dbReference type="ARBA" id="ARBA00045670"/>
    </source>
</evidence>
<comment type="similarity">
    <text evidence="2 9">Belongs to the SPCS3 family.</text>
</comment>
<dbReference type="GO" id="GO:0006465">
    <property type="term" value="P:signal peptide processing"/>
    <property type="evidence" value="ECO:0007669"/>
    <property type="project" value="UniProtKB-UniRule"/>
</dbReference>
<dbReference type="GO" id="GO:0045047">
    <property type="term" value="P:protein targeting to ER"/>
    <property type="evidence" value="ECO:0007669"/>
    <property type="project" value="TreeGrafter"/>
</dbReference>
<comment type="subcellular location">
    <subcellularLocation>
        <location evidence="1">Endoplasmic reticulum membrane</location>
        <topology evidence="1">Single-pass type II membrane protein</topology>
    </subcellularLocation>
</comment>
<dbReference type="EMBL" id="NBII01000011">
    <property type="protein sequence ID" value="PAV15083.1"/>
    <property type="molecule type" value="Genomic_DNA"/>
</dbReference>
<dbReference type="Pfam" id="PF04573">
    <property type="entry name" value="SPC22"/>
    <property type="match status" value="1"/>
</dbReference>
<dbReference type="Proteomes" id="UP000217199">
    <property type="component" value="Unassembled WGS sequence"/>
</dbReference>
<dbReference type="PANTHER" id="PTHR12804">
    <property type="entry name" value="MICROSOMAL SIGNAL PEPTIDASE 23 KD SUBUNIT SPC22/23"/>
    <property type="match status" value="1"/>
</dbReference>
<evidence type="ECO:0000256" key="1">
    <source>
        <dbReference type="ARBA" id="ARBA00004648"/>
    </source>
</evidence>
<dbReference type="PIRSF" id="PIRSF016089">
    <property type="entry name" value="SPC22"/>
    <property type="match status" value="1"/>
</dbReference>
<evidence type="ECO:0000313" key="11">
    <source>
        <dbReference type="Proteomes" id="UP000217199"/>
    </source>
</evidence>
<keyword evidence="5" id="KW-0735">Signal-anchor</keyword>
<dbReference type="GO" id="GO:0005787">
    <property type="term" value="C:signal peptidase complex"/>
    <property type="evidence" value="ECO:0007669"/>
    <property type="project" value="UniProtKB-UniRule"/>
</dbReference>
<evidence type="ECO:0000256" key="7">
    <source>
        <dbReference type="ARBA" id="ARBA00023136"/>
    </source>
</evidence>
<gene>
    <name evidence="10" type="ORF">PNOK_0963600</name>
</gene>
<sequence>MFSAYQRISNLSALLSTCLLCLVGAISVSSFFFSADPKGVLSISNVNVHPSQNTHYRQRNHEYGFARFNVSADLTSLFNWNTKQLFVYVQAEYTSADGTQNEIVIWDRIVRRKEDAFIKVSNGRPKYPLRDMARTFKNASPANYTLKYNLMPHVGVLTYGEAARTVEPVPFPAAQKRVS</sequence>
<dbReference type="FunCoup" id="A0A286U691">
    <property type="interactions" value="192"/>
</dbReference>
<keyword evidence="6" id="KW-1133">Transmembrane helix</keyword>
<protein>
    <recommendedName>
        <fullName evidence="9">Signal peptidase subunit 3</fullName>
    </recommendedName>
</protein>
<keyword evidence="7 9" id="KW-0472">Membrane</keyword>
<organism evidence="10 11">
    <name type="scientific">Pyrrhoderma noxium</name>
    <dbReference type="NCBI Taxonomy" id="2282107"/>
    <lineage>
        <taxon>Eukaryota</taxon>
        <taxon>Fungi</taxon>
        <taxon>Dikarya</taxon>
        <taxon>Basidiomycota</taxon>
        <taxon>Agaricomycotina</taxon>
        <taxon>Agaricomycetes</taxon>
        <taxon>Hymenochaetales</taxon>
        <taxon>Hymenochaetaceae</taxon>
        <taxon>Pyrrhoderma</taxon>
    </lineage>
</organism>
<evidence type="ECO:0000256" key="4">
    <source>
        <dbReference type="ARBA" id="ARBA00022824"/>
    </source>
</evidence>
<accession>A0A286U691</accession>
<evidence type="ECO:0000313" key="10">
    <source>
        <dbReference type="EMBL" id="PAV15083.1"/>
    </source>
</evidence>
<proteinExistence type="inferred from homology"/>
<evidence type="ECO:0000256" key="6">
    <source>
        <dbReference type="ARBA" id="ARBA00022989"/>
    </source>
</evidence>
<name>A0A286U691_9AGAM</name>
<dbReference type="PANTHER" id="PTHR12804:SF0">
    <property type="entry name" value="SIGNAL PEPTIDASE COMPLEX SUBUNIT 3"/>
    <property type="match status" value="1"/>
</dbReference>
<dbReference type="OrthoDB" id="10261524at2759"/>
<comment type="caution">
    <text evidence="10">The sequence shown here is derived from an EMBL/GenBank/DDBJ whole genome shotgun (WGS) entry which is preliminary data.</text>
</comment>
<dbReference type="AlphaFoldDB" id="A0A286U691"/>